<evidence type="ECO:0000313" key="4">
    <source>
        <dbReference type="EMBL" id="AOW19811.1"/>
    </source>
</evidence>
<dbReference type="STRING" id="1850246.LPB138_03540"/>
<evidence type="ECO:0000313" key="5">
    <source>
        <dbReference type="Proteomes" id="UP000176050"/>
    </source>
</evidence>
<dbReference type="Proteomes" id="UP000176050">
    <property type="component" value="Chromosome"/>
</dbReference>
<evidence type="ECO:0000259" key="3">
    <source>
        <dbReference type="Pfam" id="PF13505"/>
    </source>
</evidence>
<dbReference type="SUPFAM" id="SSF56925">
    <property type="entry name" value="OMPA-like"/>
    <property type="match status" value="1"/>
</dbReference>
<dbReference type="InterPro" id="IPR027385">
    <property type="entry name" value="Beta-barrel_OMP"/>
</dbReference>
<proteinExistence type="predicted"/>
<dbReference type="RefSeq" id="WP_070235950.1">
    <property type="nucleotide sequence ID" value="NZ_CP017478.1"/>
</dbReference>
<dbReference type="AlphaFoldDB" id="A0A1D8P5I0"/>
<dbReference type="Gene3D" id="2.40.160.20">
    <property type="match status" value="1"/>
</dbReference>
<keyword evidence="5" id="KW-1185">Reference proteome</keyword>
<name>A0A1D8P5I0_9FLAO</name>
<dbReference type="EMBL" id="CP017478">
    <property type="protein sequence ID" value="AOW19811.1"/>
    <property type="molecule type" value="Genomic_DNA"/>
</dbReference>
<protein>
    <recommendedName>
        <fullName evidence="3">Outer membrane protein beta-barrel domain-containing protein</fullName>
    </recommendedName>
</protein>
<keyword evidence="1 2" id="KW-0732">Signal</keyword>
<accession>A0A1D8P5I0</accession>
<feature type="chain" id="PRO_5009110871" description="Outer membrane protein beta-barrel domain-containing protein" evidence="2">
    <location>
        <begin position="23"/>
        <end position="302"/>
    </location>
</feature>
<dbReference type="OrthoDB" id="1322659at2"/>
<dbReference type="KEGG" id="lul:LPB138_03540"/>
<sequence>MKTILKTVFVLMFLVNSFNSYSQEYYIRVGGGFIGQSGKTEFNNVDPNGITGIEQSTDITISADGSSATVKALNGTMGGGAKFNITGGYMFNKHFGAEFGITYFHGAETLIGRFRSPNMFSVENAYIRGFDVMPGIIINAGYEKINPYLRAGAILTASGKLNIETEVTQFNGAGQGTDIEVKAKSEVTSKFSVGFGGAAGVTYPISDKLNFFCEVEFKTFSIQSKSAEIVEYSTMAVTGEQSSPIPGQQLEDLPKSEKNFIFSDSHVQSTIIPHSEDEPRVIPTQYVNVSGTGVNIGVSYSF</sequence>
<dbReference type="Pfam" id="PF13505">
    <property type="entry name" value="OMP_b-brl"/>
    <property type="match status" value="1"/>
</dbReference>
<evidence type="ECO:0000256" key="2">
    <source>
        <dbReference type="SAM" id="SignalP"/>
    </source>
</evidence>
<evidence type="ECO:0000256" key="1">
    <source>
        <dbReference type="ARBA" id="ARBA00022729"/>
    </source>
</evidence>
<reference evidence="4 5" key="1">
    <citation type="submission" date="2016-10" db="EMBL/GenBank/DDBJ databases">
        <title>Lutibacter sp. LPB0138, isolated from marine gastropod.</title>
        <authorList>
            <person name="Kim E."/>
            <person name="Yi H."/>
        </authorList>
    </citation>
    <scope>NUCLEOTIDE SEQUENCE [LARGE SCALE GENOMIC DNA]</scope>
    <source>
        <strain evidence="4 5">LPB0138</strain>
    </source>
</reference>
<feature type="signal peptide" evidence="2">
    <location>
        <begin position="1"/>
        <end position="22"/>
    </location>
</feature>
<gene>
    <name evidence="4" type="ORF">LPB138_03540</name>
</gene>
<organism evidence="4 5">
    <name type="scientific">Urechidicola croceus</name>
    <dbReference type="NCBI Taxonomy" id="1850246"/>
    <lineage>
        <taxon>Bacteria</taxon>
        <taxon>Pseudomonadati</taxon>
        <taxon>Bacteroidota</taxon>
        <taxon>Flavobacteriia</taxon>
        <taxon>Flavobacteriales</taxon>
        <taxon>Flavobacteriaceae</taxon>
        <taxon>Urechidicola</taxon>
    </lineage>
</organism>
<dbReference type="InterPro" id="IPR011250">
    <property type="entry name" value="OMP/PagP_B-barrel"/>
</dbReference>
<feature type="domain" description="Outer membrane protein beta-barrel" evidence="3">
    <location>
        <begin position="59"/>
        <end position="224"/>
    </location>
</feature>